<keyword evidence="3" id="KW-1185">Reference proteome</keyword>
<evidence type="ECO:0000313" key="3">
    <source>
        <dbReference type="Proteomes" id="UP001152087"/>
    </source>
</evidence>
<comment type="caution">
    <text evidence="2">The sequence shown here is derived from an EMBL/GenBank/DDBJ whole genome shotgun (WGS) entry which is preliminary data.</text>
</comment>
<protein>
    <submittedName>
        <fullName evidence="2">Uncharacterized protein</fullName>
    </submittedName>
</protein>
<reference evidence="2" key="1">
    <citation type="submission" date="2022-09" db="EMBL/GenBank/DDBJ databases">
        <title>Fusarium specimens isolated from Avocado Roots.</title>
        <authorList>
            <person name="Stajich J."/>
            <person name="Roper C."/>
            <person name="Heimlech-Rivalta G."/>
        </authorList>
    </citation>
    <scope>NUCLEOTIDE SEQUENCE</scope>
    <source>
        <strain evidence="2">A02</strain>
    </source>
</reference>
<gene>
    <name evidence="2" type="ORF">NW755_001007</name>
</gene>
<dbReference type="AlphaFoldDB" id="A0A9W8V652"/>
<organism evidence="2 3">
    <name type="scientific">Fusarium falciforme</name>
    <dbReference type="NCBI Taxonomy" id="195108"/>
    <lineage>
        <taxon>Eukaryota</taxon>
        <taxon>Fungi</taxon>
        <taxon>Dikarya</taxon>
        <taxon>Ascomycota</taxon>
        <taxon>Pezizomycotina</taxon>
        <taxon>Sordariomycetes</taxon>
        <taxon>Hypocreomycetidae</taxon>
        <taxon>Hypocreales</taxon>
        <taxon>Nectriaceae</taxon>
        <taxon>Fusarium</taxon>
        <taxon>Fusarium solani species complex</taxon>
    </lineage>
</organism>
<sequence>MLWGYHKDTVENGNDDAAKDESKKEERQELNGNSWGIPYKGFVLLLTNPHSGHPFPLLVVFYCRVGRVGEGQSTDCPSLNASDSRERRAIGCAPCHGPLGEVKAWLRV</sequence>
<dbReference type="EMBL" id="JAOQAV010000001">
    <property type="protein sequence ID" value="KAJ4198320.1"/>
    <property type="molecule type" value="Genomic_DNA"/>
</dbReference>
<evidence type="ECO:0000256" key="1">
    <source>
        <dbReference type="SAM" id="MobiDB-lite"/>
    </source>
</evidence>
<name>A0A9W8V652_9HYPO</name>
<feature type="compositionally biased region" description="Basic and acidic residues" evidence="1">
    <location>
        <begin position="1"/>
        <end position="29"/>
    </location>
</feature>
<evidence type="ECO:0000313" key="2">
    <source>
        <dbReference type="EMBL" id="KAJ4198320.1"/>
    </source>
</evidence>
<proteinExistence type="predicted"/>
<feature type="region of interest" description="Disordered" evidence="1">
    <location>
        <begin position="1"/>
        <end position="35"/>
    </location>
</feature>
<dbReference type="Proteomes" id="UP001152087">
    <property type="component" value="Unassembled WGS sequence"/>
</dbReference>
<accession>A0A9W8V652</accession>